<dbReference type="AlphaFoldDB" id="A0A4R7FZS5"/>
<proteinExistence type="predicted"/>
<dbReference type="EMBL" id="SOAN01000008">
    <property type="protein sequence ID" value="TDS84266.1"/>
    <property type="molecule type" value="Genomic_DNA"/>
</dbReference>
<dbReference type="Proteomes" id="UP000294506">
    <property type="component" value="Unassembled WGS sequence"/>
</dbReference>
<sequence length="158" mass="16384">MCGGCGVARQDWAGPILSSSHAKPLVARLLSGVATGLSVRATGVGWTVTQPGRPVTVHTSGLALLDQVSAWLVSRGVSASAVTSALETAPDHRAVHVTREMFPAARTESLEGGAQAVPSTQLVPTLLVAALGIRMDPGGVEQRLVLQDAEESWTLRVD</sequence>
<name>A0A4R7FZS5_9MICC</name>
<evidence type="ECO:0000313" key="2">
    <source>
        <dbReference type="Proteomes" id="UP000294506"/>
    </source>
</evidence>
<gene>
    <name evidence="1" type="ORF">EV640_108125</name>
</gene>
<reference evidence="1 2" key="1">
    <citation type="submission" date="2019-03" db="EMBL/GenBank/DDBJ databases">
        <title>Genomic Encyclopedia of Type Strains, Phase III (KMG-III): the genomes of soil and plant-associated and newly described type strains.</title>
        <authorList>
            <person name="Whitman W."/>
        </authorList>
    </citation>
    <scope>NUCLEOTIDE SEQUENCE [LARGE SCALE GENOMIC DNA]</scope>
    <source>
        <strain evidence="1 2">DSM 27373</strain>
    </source>
</reference>
<evidence type="ECO:0000313" key="1">
    <source>
        <dbReference type="EMBL" id="TDS84266.1"/>
    </source>
</evidence>
<comment type="caution">
    <text evidence="1">The sequence shown here is derived from an EMBL/GenBank/DDBJ whole genome shotgun (WGS) entry which is preliminary data.</text>
</comment>
<keyword evidence="2" id="KW-1185">Reference proteome</keyword>
<accession>A0A4R7FZS5</accession>
<organism evidence="1 2">
    <name type="scientific">Nesterenkonia aurantiaca</name>
    <dbReference type="NCBI Taxonomy" id="1436010"/>
    <lineage>
        <taxon>Bacteria</taxon>
        <taxon>Bacillati</taxon>
        <taxon>Actinomycetota</taxon>
        <taxon>Actinomycetes</taxon>
        <taxon>Micrococcales</taxon>
        <taxon>Micrococcaceae</taxon>
        <taxon>Nesterenkonia</taxon>
    </lineage>
</organism>
<protein>
    <submittedName>
        <fullName evidence="1">Uncharacterized protein</fullName>
    </submittedName>
</protein>